<proteinExistence type="predicted"/>
<gene>
    <name evidence="1" type="ORF">LOY88_000141</name>
</gene>
<name>A0ACB8V606_9EURO</name>
<sequence length="173" mass="19769">MVSTIIFLIGAPGSGKGTLGRRLCEQYGMYHFSVGDYMRDLRRSPGSYAEVIQEAIQTATLLPGNIIIPMLQRKLEKEEREGGYRVIVIDGFPREVDQAVSFEEQIGKPALAIYLNCPKDEAKRRYLSRNLPGRIEDTTDMFEKRYAEYDKNNTPILERYRQTGILEEVSLGR</sequence>
<comment type="caution">
    <text evidence="1">The sequence shown here is derived from an EMBL/GenBank/DDBJ whole genome shotgun (WGS) entry which is preliminary data.</text>
</comment>
<accession>A0ACB8V606</accession>
<protein>
    <submittedName>
        <fullName evidence="1">Uncharacterized protein</fullName>
    </submittedName>
</protein>
<reference evidence="1" key="1">
    <citation type="journal article" date="2022" name="bioRxiv">
        <title>Population genetic analysis of Ophidiomyces ophidiicola, the causative agent of snake fungal disease, indicates recent introductions to the USA.</title>
        <authorList>
            <person name="Ladner J.T."/>
            <person name="Palmer J.M."/>
            <person name="Ettinger C.L."/>
            <person name="Stajich J.E."/>
            <person name="Farrell T.M."/>
            <person name="Glorioso B.M."/>
            <person name="Lawson B."/>
            <person name="Price S.J."/>
            <person name="Stengle A.G."/>
            <person name="Grear D.A."/>
            <person name="Lorch J.M."/>
        </authorList>
    </citation>
    <scope>NUCLEOTIDE SEQUENCE</scope>
    <source>
        <strain evidence="1">NWHC 24266-5</strain>
    </source>
</reference>
<organism evidence="1">
    <name type="scientific">Ophidiomyces ophidiicola</name>
    <dbReference type="NCBI Taxonomy" id="1387563"/>
    <lineage>
        <taxon>Eukaryota</taxon>
        <taxon>Fungi</taxon>
        <taxon>Dikarya</taxon>
        <taxon>Ascomycota</taxon>
        <taxon>Pezizomycotina</taxon>
        <taxon>Eurotiomycetes</taxon>
        <taxon>Eurotiomycetidae</taxon>
        <taxon>Onygenales</taxon>
        <taxon>Onygenaceae</taxon>
        <taxon>Ophidiomyces</taxon>
    </lineage>
</organism>
<dbReference type="EMBL" id="JALBCA010000002">
    <property type="protein sequence ID" value="KAI2393541.1"/>
    <property type="molecule type" value="Genomic_DNA"/>
</dbReference>
<evidence type="ECO:0000313" key="1">
    <source>
        <dbReference type="EMBL" id="KAI2393541.1"/>
    </source>
</evidence>